<name>A0ABP9MDX4_9MICO</name>
<dbReference type="Proteomes" id="UP001501407">
    <property type="component" value="Unassembled WGS sequence"/>
</dbReference>
<dbReference type="EMBL" id="BAABKZ010000002">
    <property type="protein sequence ID" value="GAA5094741.1"/>
    <property type="molecule type" value="Genomic_DNA"/>
</dbReference>
<evidence type="ECO:0000256" key="1">
    <source>
        <dbReference type="SAM" id="Phobius"/>
    </source>
</evidence>
<gene>
    <name evidence="2" type="ORF">GCM10025760_26240</name>
</gene>
<proteinExistence type="predicted"/>
<accession>A0ABP9MDX4</accession>
<organism evidence="2 3">
    <name type="scientific">Microbacterium yannicii</name>
    <dbReference type="NCBI Taxonomy" id="671622"/>
    <lineage>
        <taxon>Bacteria</taxon>
        <taxon>Bacillati</taxon>
        <taxon>Actinomycetota</taxon>
        <taxon>Actinomycetes</taxon>
        <taxon>Micrococcales</taxon>
        <taxon>Microbacteriaceae</taxon>
        <taxon>Microbacterium</taxon>
    </lineage>
</organism>
<reference evidence="3" key="1">
    <citation type="journal article" date="2019" name="Int. J. Syst. Evol. Microbiol.">
        <title>The Global Catalogue of Microorganisms (GCM) 10K type strain sequencing project: providing services to taxonomists for standard genome sequencing and annotation.</title>
        <authorList>
            <consortium name="The Broad Institute Genomics Platform"/>
            <consortium name="The Broad Institute Genome Sequencing Center for Infectious Disease"/>
            <person name="Wu L."/>
            <person name="Ma J."/>
        </authorList>
    </citation>
    <scope>NUCLEOTIDE SEQUENCE [LARGE SCALE GENOMIC DNA]</scope>
    <source>
        <strain evidence="3">JCM 18959</strain>
    </source>
</reference>
<sequence length="98" mass="10059">MEAVVAWFGVVAGGVVFFLSLRVASNANAGRRLPYWRSPEVASGAAIGMRVAGVFLVALSAGLLAPTIGYWSVAVVALALLPGLVTIPLHNKRLAAGS</sequence>
<dbReference type="RefSeq" id="WP_194414292.1">
    <property type="nucleotide sequence ID" value="NZ_BAABKZ010000002.1"/>
</dbReference>
<keyword evidence="1" id="KW-0812">Transmembrane</keyword>
<feature type="transmembrane region" description="Helical" evidence="1">
    <location>
        <begin position="70"/>
        <end position="89"/>
    </location>
</feature>
<protein>
    <recommendedName>
        <fullName evidence="4">DUF1634 domain-containing protein</fullName>
    </recommendedName>
</protein>
<keyword evidence="3" id="KW-1185">Reference proteome</keyword>
<comment type="caution">
    <text evidence="2">The sequence shown here is derived from an EMBL/GenBank/DDBJ whole genome shotgun (WGS) entry which is preliminary data.</text>
</comment>
<evidence type="ECO:0008006" key="4">
    <source>
        <dbReference type="Google" id="ProtNLM"/>
    </source>
</evidence>
<keyword evidence="1" id="KW-0472">Membrane</keyword>
<evidence type="ECO:0000313" key="2">
    <source>
        <dbReference type="EMBL" id="GAA5094741.1"/>
    </source>
</evidence>
<feature type="transmembrane region" description="Helical" evidence="1">
    <location>
        <begin position="45"/>
        <end position="64"/>
    </location>
</feature>
<evidence type="ECO:0000313" key="3">
    <source>
        <dbReference type="Proteomes" id="UP001501407"/>
    </source>
</evidence>
<feature type="transmembrane region" description="Helical" evidence="1">
    <location>
        <begin position="6"/>
        <end position="24"/>
    </location>
</feature>
<keyword evidence="1" id="KW-1133">Transmembrane helix</keyword>